<dbReference type="OrthoDB" id="2972209at2759"/>
<dbReference type="InParanoid" id="K5WXM3"/>
<dbReference type="HOGENOM" id="CLU_1348590_0_0_1"/>
<evidence type="ECO:0000313" key="2">
    <source>
        <dbReference type="EMBL" id="EKM75337.1"/>
    </source>
</evidence>
<dbReference type="RefSeq" id="XP_007334036.1">
    <property type="nucleotide sequence ID" value="XM_007333974.1"/>
</dbReference>
<feature type="compositionally biased region" description="Basic and acidic residues" evidence="1">
    <location>
        <begin position="121"/>
        <end position="131"/>
    </location>
</feature>
<sequence>MSSVVDFSSASFAAVLAYAAEDAPAKYVPVHRRARSPSDASSRRSVSPTPSETSTLVSAAPPSEKPRVYSIATLLDISHDPEVKAISQQIKEKVKESAPEIVMNRKMKKSIEYHAIQERMRVKQEKREHQAQKRHPQQQQQQQQPQRHEVDIHQPILDKIAPLPQQKQRIWQKKPTRNAPERQRNAGRIVEETNWRRIGVAAMV</sequence>
<dbReference type="KEGG" id="abp:AGABI1DRAFT116449"/>
<feature type="compositionally biased region" description="Low complexity" evidence="1">
    <location>
        <begin position="37"/>
        <end position="48"/>
    </location>
</feature>
<dbReference type="OMA" id="QERMRVK"/>
<organism evidence="2 3">
    <name type="scientific">Agaricus bisporus var. burnettii (strain JB137-S8 / ATCC MYA-4627 / FGSC 10392)</name>
    <name type="common">White button mushroom</name>
    <dbReference type="NCBI Taxonomy" id="597362"/>
    <lineage>
        <taxon>Eukaryota</taxon>
        <taxon>Fungi</taxon>
        <taxon>Dikarya</taxon>
        <taxon>Basidiomycota</taxon>
        <taxon>Agaricomycotina</taxon>
        <taxon>Agaricomycetes</taxon>
        <taxon>Agaricomycetidae</taxon>
        <taxon>Agaricales</taxon>
        <taxon>Agaricineae</taxon>
        <taxon>Agaricaceae</taxon>
        <taxon>Agaricus</taxon>
    </lineage>
</organism>
<evidence type="ECO:0000313" key="3">
    <source>
        <dbReference type="Proteomes" id="UP000008493"/>
    </source>
</evidence>
<evidence type="ECO:0000256" key="1">
    <source>
        <dbReference type="SAM" id="MobiDB-lite"/>
    </source>
</evidence>
<accession>K5WXM3</accession>
<dbReference type="AlphaFoldDB" id="K5WXM3"/>
<dbReference type="Proteomes" id="UP000008493">
    <property type="component" value="Unassembled WGS sequence"/>
</dbReference>
<gene>
    <name evidence="2" type="ORF">AGABI1DRAFT_116449</name>
</gene>
<protein>
    <submittedName>
        <fullName evidence="2">Uncharacterized protein</fullName>
    </submittedName>
</protein>
<feature type="region of interest" description="Disordered" evidence="1">
    <location>
        <begin position="30"/>
        <end position="63"/>
    </location>
</feature>
<feature type="compositionally biased region" description="Basic and acidic residues" evidence="1">
    <location>
        <begin position="179"/>
        <end position="188"/>
    </location>
</feature>
<keyword evidence="3" id="KW-1185">Reference proteome</keyword>
<feature type="region of interest" description="Disordered" evidence="1">
    <location>
        <begin position="121"/>
        <end position="188"/>
    </location>
</feature>
<name>K5WXM3_AGABU</name>
<proteinExistence type="predicted"/>
<reference evidence="3" key="1">
    <citation type="journal article" date="2012" name="Proc. Natl. Acad. Sci. U.S.A.">
        <title>Genome sequence of the button mushroom Agaricus bisporus reveals mechanisms governing adaptation to a humic-rich ecological niche.</title>
        <authorList>
            <person name="Morin E."/>
            <person name="Kohler A."/>
            <person name="Baker A.R."/>
            <person name="Foulongne-Oriol M."/>
            <person name="Lombard V."/>
            <person name="Nagy L.G."/>
            <person name="Ohm R.A."/>
            <person name="Patyshakuliyeva A."/>
            <person name="Brun A."/>
            <person name="Aerts A.L."/>
            <person name="Bailey A.M."/>
            <person name="Billette C."/>
            <person name="Coutinho P.M."/>
            <person name="Deakin G."/>
            <person name="Doddapaneni H."/>
            <person name="Floudas D."/>
            <person name="Grimwood J."/>
            <person name="Hilden K."/>
            <person name="Kuees U."/>
            <person name="LaButti K.M."/>
            <person name="Lapidus A."/>
            <person name="Lindquist E.A."/>
            <person name="Lucas S.M."/>
            <person name="Murat C."/>
            <person name="Riley R.W."/>
            <person name="Salamov A.A."/>
            <person name="Schmutz J."/>
            <person name="Subramanian V."/>
            <person name="Woesten H.A.B."/>
            <person name="Xu J."/>
            <person name="Eastwood D.C."/>
            <person name="Foster G.D."/>
            <person name="Sonnenberg A.S."/>
            <person name="Cullen D."/>
            <person name="de Vries R.P."/>
            <person name="Lundell T."/>
            <person name="Hibbett D.S."/>
            <person name="Henrissat B."/>
            <person name="Burton K.S."/>
            <person name="Kerrigan R.W."/>
            <person name="Challen M.P."/>
            <person name="Grigoriev I.V."/>
            <person name="Martin F."/>
        </authorList>
    </citation>
    <scope>NUCLEOTIDE SEQUENCE [LARGE SCALE GENOMIC DNA]</scope>
    <source>
        <strain evidence="3">JB137-S8 / ATCC MYA-4627 / FGSC 10392</strain>
    </source>
</reference>
<dbReference type="EMBL" id="JH971415">
    <property type="protein sequence ID" value="EKM75337.1"/>
    <property type="molecule type" value="Genomic_DNA"/>
</dbReference>
<dbReference type="GeneID" id="18825106"/>